<name>A0ABW6NTP2_9NOCA</name>
<protein>
    <submittedName>
        <fullName evidence="1">ABC transporter substrate-binding protein</fullName>
    </submittedName>
</protein>
<comment type="caution">
    <text evidence="1">The sequence shown here is derived from an EMBL/GenBank/DDBJ whole genome shotgun (WGS) entry which is preliminary data.</text>
</comment>
<dbReference type="SUPFAM" id="SSF53850">
    <property type="entry name" value="Periplasmic binding protein-like II"/>
    <property type="match status" value="1"/>
</dbReference>
<dbReference type="EMBL" id="JBIALX010000019">
    <property type="protein sequence ID" value="MFF0457822.1"/>
    <property type="molecule type" value="Genomic_DNA"/>
</dbReference>
<evidence type="ECO:0000313" key="2">
    <source>
        <dbReference type="Proteomes" id="UP001601521"/>
    </source>
</evidence>
<dbReference type="PANTHER" id="PTHR43649:SF30">
    <property type="entry name" value="ABC TRANSPORTER SUBSTRATE-BINDING PROTEIN"/>
    <property type="match status" value="1"/>
</dbReference>
<dbReference type="PROSITE" id="PS51318">
    <property type="entry name" value="TAT"/>
    <property type="match status" value="1"/>
</dbReference>
<keyword evidence="2" id="KW-1185">Reference proteome</keyword>
<dbReference type="InterPro" id="IPR006059">
    <property type="entry name" value="SBP"/>
</dbReference>
<proteinExistence type="predicted"/>
<dbReference type="Pfam" id="PF13416">
    <property type="entry name" value="SBP_bac_8"/>
    <property type="match status" value="1"/>
</dbReference>
<dbReference type="Gene3D" id="3.40.190.10">
    <property type="entry name" value="Periplasmic binding protein-like II"/>
    <property type="match status" value="2"/>
</dbReference>
<organism evidence="1 2">
    <name type="scientific">Nocardia africana</name>
    <dbReference type="NCBI Taxonomy" id="134964"/>
    <lineage>
        <taxon>Bacteria</taxon>
        <taxon>Bacillati</taxon>
        <taxon>Actinomycetota</taxon>
        <taxon>Actinomycetes</taxon>
        <taxon>Mycobacteriales</taxon>
        <taxon>Nocardiaceae</taxon>
        <taxon>Nocardia</taxon>
    </lineage>
</organism>
<dbReference type="CDD" id="cd14748">
    <property type="entry name" value="PBP2_UgpB"/>
    <property type="match status" value="1"/>
</dbReference>
<evidence type="ECO:0000313" key="1">
    <source>
        <dbReference type="EMBL" id="MFF0457822.1"/>
    </source>
</evidence>
<dbReference type="Proteomes" id="UP001601521">
    <property type="component" value="Unassembled WGS sequence"/>
</dbReference>
<dbReference type="InterPro" id="IPR006311">
    <property type="entry name" value="TAT_signal"/>
</dbReference>
<dbReference type="InterPro" id="IPR050490">
    <property type="entry name" value="Bact_solute-bd_prot1"/>
</dbReference>
<gene>
    <name evidence="1" type="ORF">ACFYTH_31065</name>
</gene>
<accession>A0ABW6NTP2</accession>
<dbReference type="RefSeq" id="WP_387255151.1">
    <property type="nucleotide sequence ID" value="NZ_JBIALX010000019.1"/>
</dbReference>
<sequence>MNLHTPLTRRQALNGIGALSLAGLLAACGNNTSAPNSAGQAIELVSINFPPYLTSIDSQVGSAYTARTGTTVKVINTGANNYGAVDTRIKSDLAAGHTDAIAMISMGSISNYIDAKRAVALDSLISTTHFDTSQLYPSLLGFGQSEGHIYAIPYSVSTMIAFYNADAFRKAGLDPDKPPTTFSELRSYAQELVSSKAVKYGATFGNDHSGNVGFQNFLFCNRGSMLSDDGKTPLFNQQPGVEVVQFWAKLFGDGLGQTMTQAEEAAAFGRGDLGIMINSSSNIQTLSSSAKFELRTAQVPIPDGGTLRCPAGGAAFVVLTKDPQAQKAAIDAITELVSPQGITTLVKASGYSPVNKTAATTPEYLGDFLTQHPLYAPGTRQMDSLVRWFSWPGKNSAEITSNLDQQIVLALRGNKPAAAALNDAATRTKDLLTS</sequence>
<dbReference type="PANTHER" id="PTHR43649">
    <property type="entry name" value="ARABINOSE-BINDING PROTEIN-RELATED"/>
    <property type="match status" value="1"/>
</dbReference>
<reference evidence="1 2" key="1">
    <citation type="submission" date="2024-10" db="EMBL/GenBank/DDBJ databases">
        <title>The Natural Products Discovery Center: Release of the First 8490 Sequenced Strains for Exploring Actinobacteria Biosynthetic Diversity.</title>
        <authorList>
            <person name="Kalkreuter E."/>
            <person name="Kautsar S.A."/>
            <person name="Yang D."/>
            <person name="Bader C.D."/>
            <person name="Teijaro C.N."/>
            <person name="Fluegel L."/>
            <person name="Davis C.M."/>
            <person name="Simpson J.R."/>
            <person name="Lauterbach L."/>
            <person name="Steele A.D."/>
            <person name="Gui C."/>
            <person name="Meng S."/>
            <person name="Li G."/>
            <person name="Viehrig K."/>
            <person name="Ye F."/>
            <person name="Su P."/>
            <person name="Kiefer A.F."/>
            <person name="Nichols A."/>
            <person name="Cepeda A.J."/>
            <person name="Yan W."/>
            <person name="Fan B."/>
            <person name="Jiang Y."/>
            <person name="Adhikari A."/>
            <person name="Zheng C.-J."/>
            <person name="Schuster L."/>
            <person name="Cowan T.M."/>
            <person name="Smanski M.J."/>
            <person name="Chevrette M.G."/>
            <person name="De Carvalho L.P.S."/>
            <person name="Shen B."/>
        </authorList>
    </citation>
    <scope>NUCLEOTIDE SEQUENCE [LARGE SCALE GENOMIC DNA]</scope>
    <source>
        <strain evidence="1 2">NPDC004550</strain>
    </source>
</reference>